<sequence length="152" mass="16602">MYVCLLVRSCIRMFVCMYVCLQWLTHLRHLIPHALLLIPFRQGGDDSMNATVTVADSASEYSTSEGGHRSVDTAEDDPPQDGGLDQIEAVVGAAAAASKPGSVCPTLPSVQVGDPPLLQVLLNHELTYMSTYTHTHMHTDGVQFTQPEQHKL</sequence>
<comment type="caution">
    <text evidence="2">The sequence shown here is derived from an EMBL/GenBank/DDBJ whole genome shotgun (WGS) entry which is preliminary data.</text>
</comment>
<feature type="compositionally biased region" description="Polar residues" evidence="1">
    <location>
        <begin position="55"/>
        <end position="65"/>
    </location>
</feature>
<name>A0A9Q1K0N8_9CARY</name>
<protein>
    <submittedName>
        <fullName evidence="2">Uncharacterized protein</fullName>
    </submittedName>
</protein>
<gene>
    <name evidence="2" type="ORF">Cgig2_025040</name>
</gene>
<evidence type="ECO:0000256" key="1">
    <source>
        <dbReference type="SAM" id="MobiDB-lite"/>
    </source>
</evidence>
<accession>A0A9Q1K0N8</accession>
<dbReference type="Proteomes" id="UP001153076">
    <property type="component" value="Unassembled WGS sequence"/>
</dbReference>
<proteinExistence type="predicted"/>
<dbReference type="AlphaFoldDB" id="A0A9Q1K0N8"/>
<evidence type="ECO:0000313" key="2">
    <source>
        <dbReference type="EMBL" id="KAJ8434614.1"/>
    </source>
</evidence>
<reference evidence="2" key="1">
    <citation type="submission" date="2022-04" db="EMBL/GenBank/DDBJ databases">
        <title>Carnegiea gigantea Genome sequencing and assembly v2.</title>
        <authorList>
            <person name="Copetti D."/>
            <person name="Sanderson M.J."/>
            <person name="Burquez A."/>
            <person name="Wojciechowski M.F."/>
        </authorList>
    </citation>
    <scope>NUCLEOTIDE SEQUENCE</scope>
    <source>
        <strain evidence="2">SGP5-SGP5p</strain>
        <tissue evidence="2">Aerial part</tissue>
    </source>
</reference>
<feature type="region of interest" description="Disordered" evidence="1">
    <location>
        <begin position="55"/>
        <end position="85"/>
    </location>
</feature>
<dbReference type="EMBL" id="JAKOGI010000464">
    <property type="protein sequence ID" value="KAJ8434614.1"/>
    <property type="molecule type" value="Genomic_DNA"/>
</dbReference>
<organism evidence="2 3">
    <name type="scientific">Carnegiea gigantea</name>
    <dbReference type="NCBI Taxonomy" id="171969"/>
    <lineage>
        <taxon>Eukaryota</taxon>
        <taxon>Viridiplantae</taxon>
        <taxon>Streptophyta</taxon>
        <taxon>Embryophyta</taxon>
        <taxon>Tracheophyta</taxon>
        <taxon>Spermatophyta</taxon>
        <taxon>Magnoliopsida</taxon>
        <taxon>eudicotyledons</taxon>
        <taxon>Gunneridae</taxon>
        <taxon>Pentapetalae</taxon>
        <taxon>Caryophyllales</taxon>
        <taxon>Cactineae</taxon>
        <taxon>Cactaceae</taxon>
        <taxon>Cactoideae</taxon>
        <taxon>Echinocereeae</taxon>
        <taxon>Carnegiea</taxon>
    </lineage>
</organism>
<keyword evidence="3" id="KW-1185">Reference proteome</keyword>
<evidence type="ECO:0000313" key="3">
    <source>
        <dbReference type="Proteomes" id="UP001153076"/>
    </source>
</evidence>